<dbReference type="Proteomes" id="UP000288805">
    <property type="component" value="Unassembled WGS sequence"/>
</dbReference>
<dbReference type="InterPro" id="IPR036397">
    <property type="entry name" value="RNaseH_sf"/>
</dbReference>
<evidence type="ECO:0000313" key="1">
    <source>
        <dbReference type="EMBL" id="RVW36327.1"/>
    </source>
</evidence>
<dbReference type="EMBL" id="QGNW01001574">
    <property type="protein sequence ID" value="RVW36327.1"/>
    <property type="molecule type" value="Genomic_DNA"/>
</dbReference>
<dbReference type="PANTHER" id="PTHR23044">
    <property type="entry name" value="3'-5' EXONUCLEASE ERI1-RELATED"/>
    <property type="match status" value="1"/>
</dbReference>
<name>A0A438DLK3_VITVI</name>
<dbReference type="GO" id="GO:0003676">
    <property type="term" value="F:nucleic acid binding"/>
    <property type="evidence" value="ECO:0007669"/>
    <property type="project" value="InterPro"/>
</dbReference>
<reference evidence="1 2" key="1">
    <citation type="journal article" date="2018" name="PLoS Genet.">
        <title>Population sequencing reveals clonal diversity and ancestral inbreeding in the grapevine cultivar Chardonnay.</title>
        <authorList>
            <person name="Roach M.J."/>
            <person name="Johnson D.L."/>
            <person name="Bohlmann J."/>
            <person name="van Vuuren H.J."/>
            <person name="Jones S.J."/>
            <person name="Pretorius I.S."/>
            <person name="Schmidt S.A."/>
            <person name="Borneman A.R."/>
        </authorList>
    </citation>
    <scope>NUCLEOTIDE SEQUENCE [LARGE SCALE GENOMIC DNA]</scope>
    <source>
        <strain evidence="2">cv. Chardonnay</strain>
        <tissue evidence="1">Leaf</tissue>
    </source>
</reference>
<dbReference type="AlphaFoldDB" id="A0A438DLK3"/>
<sequence>MYNGVPGVKDEVHTDCRGGIIEGDCSSSIESIAPPNEGYMGQCIYKIIINASLCALCALEDVISKSSTRFPFPRISVFVVIDFEATCDKEKNPHPQEIIEFPSVLVNKLTGIQQNSALLAYALLLLFNQQAGHGSSEDVHLYFTVLLRLNVVAD</sequence>
<proteinExistence type="predicted"/>
<evidence type="ECO:0000313" key="2">
    <source>
        <dbReference type="Proteomes" id="UP000288805"/>
    </source>
</evidence>
<dbReference type="PANTHER" id="PTHR23044:SF61">
    <property type="entry name" value="3'-5' EXORIBONUCLEASE 1-RELATED"/>
    <property type="match status" value="1"/>
</dbReference>
<protein>
    <submittedName>
        <fullName evidence="1">Uncharacterized protein</fullName>
    </submittedName>
</protein>
<comment type="caution">
    <text evidence="1">The sequence shown here is derived from an EMBL/GenBank/DDBJ whole genome shotgun (WGS) entry which is preliminary data.</text>
</comment>
<dbReference type="Gene3D" id="3.30.420.10">
    <property type="entry name" value="Ribonuclease H-like superfamily/Ribonuclease H"/>
    <property type="match status" value="1"/>
</dbReference>
<dbReference type="InterPro" id="IPR051274">
    <property type="entry name" value="3-5_Exoribonuclease"/>
</dbReference>
<gene>
    <name evidence="1" type="ORF">CK203_107649</name>
</gene>
<organism evidence="1 2">
    <name type="scientific">Vitis vinifera</name>
    <name type="common">Grape</name>
    <dbReference type="NCBI Taxonomy" id="29760"/>
    <lineage>
        <taxon>Eukaryota</taxon>
        <taxon>Viridiplantae</taxon>
        <taxon>Streptophyta</taxon>
        <taxon>Embryophyta</taxon>
        <taxon>Tracheophyta</taxon>
        <taxon>Spermatophyta</taxon>
        <taxon>Magnoliopsida</taxon>
        <taxon>eudicotyledons</taxon>
        <taxon>Gunneridae</taxon>
        <taxon>Pentapetalae</taxon>
        <taxon>rosids</taxon>
        <taxon>Vitales</taxon>
        <taxon>Vitaceae</taxon>
        <taxon>Viteae</taxon>
        <taxon>Vitis</taxon>
    </lineage>
</organism>
<accession>A0A438DLK3</accession>